<protein>
    <recommendedName>
        <fullName evidence="2">Transferrin-binding protein B C-lobe/N-lobe beta-barrel domain-containing protein</fullName>
    </recommendedName>
</protein>
<sequence>MKKLFVSSTVLAGLAMLAGCSPSAGGGGGGGTAVTGTLPITASGRMLAFQATADTTLYDTAEPGVQNAYTQLTGTTMLDKSAPAGMAISGSAEEDPTPYASQGPNAALITATSADTMAGGTALKGITNGKGNVYFEAGAFGDPQVGTTDANLSAVGVYNIYENNQLVDTIVMQHGTTIRYADSGSGGNGNFGVGYIGNNTTTMPGSGTATYKGFWEGGVGAYDTGAGTAQMGLSGKVALAANFQTGKVSGGVTDARLETYDSGTQQLVNLNSSITGLKVDADITGSEYAGTATLVDSGGNAVGTTTSNNLIGAFLGDNAAETVAATAIEGSAELGGTTRNYILTGVIGGQKN</sequence>
<dbReference type="Proteomes" id="UP000246352">
    <property type="component" value="Unassembled WGS sequence"/>
</dbReference>
<evidence type="ECO:0000313" key="3">
    <source>
        <dbReference type="EMBL" id="PWV95394.1"/>
    </source>
</evidence>
<keyword evidence="4" id="KW-1185">Reference proteome</keyword>
<organism evidence="3 4">
    <name type="scientific">Hoeflea marina</name>
    <dbReference type="NCBI Taxonomy" id="274592"/>
    <lineage>
        <taxon>Bacteria</taxon>
        <taxon>Pseudomonadati</taxon>
        <taxon>Pseudomonadota</taxon>
        <taxon>Alphaproteobacteria</taxon>
        <taxon>Hyphomicrobiales</taxon>
        <taxon>Rhizobiaceae</taxon>
        <taxon>Hoeflea</taxon>
    </lineage>
</organism>
<dbReference type="Gene3D" id="2.40.160.90">
    <property type="match status" value="1"/>
</dbReference>
<dbReference type="RefSeq" id="WP_110034559.1">
    <property type="nucleotide sequence ID" value="NZ_QGTR01000011.1"/>
</dbReference>
<feature type="chain" id="PRO_5016264816" description="Transferrin-binding protein B C-lobe/N-lobe beta-barrel domain-containing protein" evidence="1">
    <location>
        <begin position="27"/>
        <end position="352"/>
    </location>
</feature>
<dbReference type="OrthoDB" id="8111818at2"/>
<evidence type="ECO:0000313" key="4">
    <source>
        <dbReference type="Proteomes" id="UP000246352"/>
    </source>
</evidence>
<dbReference type="Pfam" id="PF01298">
    <property type="entry name" value="TbpB_B_D"/>
    <property type="match status" value="1"/>
</dbReference>
<dbReference type="AlphaFoldDB" id="A0A317PBV8"/>
<keyword evidence="1" id="KW-0732">Signal</keyword>
<comment type="caution">
    <text evidence="3">The sequence shown here is derived from an EMBL/GenBank/DDBJ whole genome shotgun (WGS) entry which is preliminary data.</text>
</comment>
<gene>
    <name evidence="3" type="ORF">DFR52_11125</name>
</gene>
<name>A0A317PBV8_9HYPH</name>
<dbReference type="PROSITE" id="PS51257">
    <property type="entry name" value="PROKAR_LIPOPROTEIN"/>
    <property type="match status" value="1"/>
</dbReference>
<evidence type="ECO:0000259" key="2">
    <source>
        <dbReference type="Pfam" id="PF01298"/>
    </source>
</evidence>
<dbReference type="EMBL" id="QGTR01000011">
    <property type="protein sequence ID" value="PWV95394.1"/>
    <property type="molecule type" value="Genomic_DNA"/>
</dbReference>
<reference evidence="3 4" key="1">
    <citation type="submission" date="2018-05" db="EMBL/GenBank/DDBJ databases">
        <title>Genomic Encyclopedia of Type Strains, Phase IV (KMG-IV): sequencing the most valuable type-strain genomes for metagenomic binning, comparative biology and taxonomic classification.</title>
        <authorList>
            <person name="Goeker M."/>
        </authorList>
    </citation>
    <scope>NUCLEOTIDE SEQUENCE [LARGE SCALE GENOMIC DNA]</scope>
    <source>
        <strain evidence="3 4">DSM 16791</strain>
    </source>
</reference>
<proteinExistence type="predicted"/>
<feature type="signal peptide" evidence="1">
    <location>
        <begin position="1"/>
        <end position="26"/>
    </location>
</feature>
<feature type="domain" description="Transferrin-binding protein B C-lobe/N-lobe beta-barrel" evidence="2">
    <location>
        <begin position="203"/>
        <end position="324"/>
    </location>
</feature>
<accession>A0A317PBV8</accession>
<evidence type="ECO:0000256" key="1">
    <source>
        <dbReference type="SAM" id="SignalP"/>
    </source>
</evidence>
<dbReference type="InterPro" id="IPR011250">
    <property type="entry name" value="OMP/PagP_B-barrel"/>
</dbReference>
<dbReference type="InterPro" id="IPR001677">
    <property type="entry name" value="TbpB_B_D"/>
</dbReference>
<dbReference type="SUPFAM" id="SSF56925">
    <property type="entry name" value="OMPA-like"/>
    <property type="match status" value="1"/>
</dbReference>